<dbReference type="EMBL" id="CP158374">
    <property type="protein sequence ID" value="XBX80884.1"/>
    <property type="molecule type" value="Genomic_DNA"/>
</dbReference>
<dbReference type="RefSeq" id="WP_350346910.1">
    <property type="nucleotide sequence ID" value="NZ_CP158374.1"/>
</dbReference>
<reference evidence="1" key="1">
    <citation type="submission" date="2024-05" db="EMBL/GenBank/DDBJ databases">
        <authorList>
            <person name="Yu L."/>
        </authorList>
    </citation>
    <scope>NUCLEOTIDE SEQUENCE</scope>
    <source>
        <strain evidence="1">G08B096</strain>
    </source>
</reference>
<organism evidence="1">
    <name type="scientific">Agromyces sp. G08B096</name>
    <dbReference type="NCBI Taxonomy" id="3156399"/>
    <lineage>
        <taxon>Bacteria</taxon>
        <taxon>Bacillati</taxon>
        <taxon>Actinomycetota</taxon>
        <taxon>Actinomycetes</taxon>
        <taxon>Micrococcales</taxon>
        <taxon>Microbacteriaceae</taxon>
        <taxon>Agromyces</taxon>
    </lineage>
</organism>
<proteinExistence type="predicted"/>
<accession>A0AAU7W3G7</accession>
<name>A0AAU7W3G7_9MICO</name>
<evidence type="ECO:0008006" key="2">
    <source>
        <dbReference type="Google" id="ProtNLM"/>
    </source>
</evidence>
<dbReference type="AlphaFoldDB" id="A0AAU7W3G7"/>
<sequence length="89" mass="10044">MVTWHPILAADEPTPGRWELRDQYGRCYGVVEILTIGDDLGYRADDAAGELIGHYATLRTACREVHSRFVQSHGPAPFRGYPDFGPRRD</sequence>
<evidence type="ECO:0000313" key="1">
    <source>
        <dbReference type="EMBL" id="XBX80884.1"/>
    </source>
</evidence>
<gene>
    <name evidence="1" type="ORF">ABIQ69_09650</name>
</gene>
<protein>
    <recommendedName>
        <fullName evidence="2">DUF2188 domain-containing protein</fullName>
    </recommendedName>
</protein>